<dbReference type="GO" id="GO:1990077">
    <property type="term" value="C:primosome complex"/>
    <property type="evidence" value="ECO:0007669"/>
    <property type="project" value="UniProtKB-UniRule"/>
</dbReference>
<dbReference type="Proteomes" id="UP000016368">
    <property type="component" value="Unassembled WGS sequence"/>
</dbReference>
<gene>
    <name evidence="4" type="primary">priB</name>
    <name evidence="5" type="ORF">HGR_04109</name>
</gene>
<dbReference type="STRING" id="887062.HGR_04109"/>
<comment type="subunit">
    <text evidence="4">Homodimer. Interacts with PriA and DnaT. Component of the replication restart primosome. Primosome assembly occurs via a 'hand-off' mechanism. PriA binds to replication forks, subsequently PriB then DnaT bind; DnaT then displaces ssDNA to generate the helicase loading substrate.</text>
</comment>
<dbReference type="GO" id="GO:0006269">
    <property type="term" value="P:DNA replication, synthesis of primer"/>
    <property type="evidence" value="ECO:0007669"/>
    <property type="project" value="UniProtKB-KW"/>
</dbReference>
<evidence type="ECO:0000256" key="3">
    <source>
        <dbReference type="ARBA" id="ARBA00023125"/>
    </source>
</evidence>
<dbReference type="HAMAP" id="MF_00720">
    <property type="entry name" value="PriB"/>
    <property type="match status" value="1"/>
</dbReference>
<dbReference type="Gene3D" id="2.40.50.140">
    <property type="entry name" value="Nucleic acid-binding proteins"/>
    <property type="match status" value="1"/>
</dbReference>
<comment type="function">
    <text evidence="4">Involved in the restart of stalled replication forks, which reloads the replicative helicase on sites other than the origin of replication; the PriA-PriB pathway is the major replication restart pathway. During primosome assembly it facilitates complex formation between PriA and DnaT on DNA; stabilizes PriA on DNA. Stimulates the DNA unwinding activity of PriA helicase.</text>
</comment>
<dbReference type="GO" id="GO:0003697">
    <property type="term" value="F:single-stranded DNA binding"/>
    <property type="evidence" value="ECO:0007669"/>
    <property type="project" value="UniProtKB-UniRule"/>
</dbReference>
<reference evidence="5 6" key="1">
    <citation type="journal article" date="2011" name="EMBO J.">
        <title>Structural diversity of bacterial flagellar motors.</title>
        <authorList>
            <person name="Chen S."/>
            <person name="Beeby M."/>
            <person name="Murphy G.E."/>
            <person name="Leadbetter J.R."/>
            <person name="Hendrixson D.R."/>
            <person name="Briegel A."/>
            <person name="Li Z."/>
            <person name="Shi J."/>
            <person name="Tocheva E.I."/>
            <person name="Muller A."/>
            <person name="Dobro M.J."/>
            <person name="Jensen G.J."/>
        </authorList>
    </citation>
    <scope>NUCLEOTIDE SEQUENCE [LARGE SCALE GENOMIC DNA]</scope>
    <source>
        <strain evidence="5 6">ATCC 19624</strain>
    </source>
</reference>
<dbReference type="eggNOG" id="COG2965">
    <property type="taxonomic scope" value="Bacteria"/>
</dbReference>
<dbReference type="NCBIfam" id="TIGR04418">
    <property type="entry name" value="PriB_gamma"/>
    <property type="match status" value="1"/>
</dbReference>
<accession>F3KQU7</accession>
<protein>
    <recommendedName>
        <fullName evidence="4">Replication restart protein PriB</fullName>
    </recommendedName>
</protein>
<dbReference type="SUPFAM" id="SSF50249">
    <property type="entry name" value="Nucleic acid-binding proteins"/>
    <property type="match status" value="1"/>
</dbReference>
<evidence type="ECO:0000256" key="2">
    <source>
        <dbReference type="ARBA" id="ARBA00022705"/>
    </source>
</evidence>
<keyword evidence="6" id="KW-1185">Reference proteome</keyword>
<comment type="similarity">
    <text evidence="4">Belongs to the PriB family.</text>
</comment>
<dbReference type="PIRSF" id="PIRSF003135">
    <property type="entry name" value="Primosomal_n"/>
    <property type="match status" value="1"/>
</dbReference>
<proteinExistence type="inferred from homology"/>
<sequence length="99" mass="10751">MNPDNANHLSLVAVIAELAALRYTPAGMPALDLRLEHQSRVQEAGQDRQVVANVKAVAFGVLAERLAQQAIGSQWKFQGFLASPRQGKSLVFHVQEFGA</sequence>
<evidence type="ECO:0000256" key="4">
    <source>
        <dbReference type="HAMAP-Rule" id="MF_00720"/>
    </source>
</evidence>
<keyword evidence="1 4" id="KW-0639">Primosome</keyword>
<evidence type="ECO:0000313" key="6">
    <source>
        <dbReference type="Proteomes" id="UP000016368"/>
    </source>
</evidence>
<keyword evidence="3 4" id="KW-0238">DNA-binding</keyword>
<dbReference type="RefSeq" id="WP_006296797.1">
    <property type="nucleotide sequence ID" value="NZ_AEGR01000041.1"/>
</dbReference>
<dbReference type="EMBL" id="AEGR01000041">
    <property type="protein sequence ID" value="EGI77867.1"/>
    <property type="molecule type" value="Genomic_DNA"/>
</dbReference>
<comment type="caution">
    <text evidence="5">The sequence shown here is derived from an EMBL/GenBank/DDBJ whole genome shotgun (WGS) entry which is preliminary data.</text>
</comment>
<evidence type="ECO:0000256" key="1">
    <source>
        <dbReference type="ARBA" id="ARBA00022515"/>
    </source>
</evidence>
<organism evidence="5 6">
    <name type="scientific">Hylemonella gracilis ATCC 19624</name>
    <dbReference type="NCBI Taxonomy" id="887062"/>
    <lineage>
        <taxon>Bacteria</taxon>
        <taxon>Pseudomonadati</taxon>
        <taxon>Pseudomonadota</taxon>
        <taxon>Betaproteobacteria</taxon>
        <taxon>Burkholderiales</taxon>
        <taxon>Comamonadaceae</taxon>
        <taxon>Hylemonella</taxon>
    </lineage>
</organism>
<dbReference type="Pfam" id="PF22657">
    <property type="entry name" value="SSB_1"/>
    <property type="match status" value="1"/>
</dbReference>
<dbReference type="InterPro" id="IPR000424">
    <property type="entry name" value="Primosome_PriB/ssb"/>
</dbReference>
<evidence type="ECO:0000313" key="5">
    <source>
        <dbReference type="EMBL" id="EGI77867.1"/>
    </source>
</evidence>
<dbReference type="AlphaFoldDB" id="F3KQU7"/>
<dbReference type="PROSITE" id="PS50935">
    <property type="entry name" value="SSB"/>
    <property type="match status" value="1"/>
</dbReference>
<name>F3KQU7_9BURK</name>
<dbReference type="InterPro" id="IPR023646">
    <property type="entry name" value="Prisomal_replication_PriB"/>
</dbReference>
<keyword evidence="2 4" id="KW-0235">DNA replication</keyword>
<dbReference type="InterPro" id="IPR012340">
    <property type="entry name" value="NA-bd_OB-fold"/>
</dbReference>
<dbReference type="OrthoDB" id="5296916at2"/>